<dbReference type="PROSITE" id="PS00028">
    <property type="entry name" value="ZINC_FINGER_C2H2_1"/>
    <property type="match status" value="2"/>
</dbReference>
<feature type="domain" description="C2H2-type" evidence="10">
    <location>
        <begin position="568"/>
        <end position="596"/>
    </location>
</feature>
<reference evidence="11" key="2">
    <citation type="submission" date="2025-09" db="UniProtKB">
        <authorList>
            <consortium name="Ensembl"/>
        </authorList>
    </citation>
    <scope>IDENTIFICATION</scope>
</reference>
<feature type="compositionally biased region" description="Polar residues" evidence="8">
    <location>
        <begin position="491"/>
        <end position="503"/>
    </location>
</feature>
<dbReference type="Pfam" id="PF00651">
    <property type="entry name" value="BTB"/>
    <property type="match status" value="1"/>
</dbReference>
<dbReference type="PROSITE" id="PS50157">
    <property type="entry name" value="ZINC_FINGER_C2H2_2"/>
    <property type="match status" value="2"/>
</dbReference>
<feature type="domain" description="BTB" evidence="9">
    <location>
        <begin position="50"/>
        <end position="123"/>
    </location>
</feature>
<sequence>MTLLLTIGLLEIIGKLIMLTFYVVQVMEFPHHSQQMLSALRSQRQRGFLCDCTVLVGNSSFVAHRAVLASCSPFFHMYYSDSPGNNTENGTNGLVTLDSDIVTASAFSLLLDFVYEGILKVEECLPVEDILAAASFLHMNEVVRVCKRRLQRRGPVAEADSTRSEENYSVTKTLDMRRDNDGCHGLVLNPTNVSAPHTLVLLPIDRTQQDHVKLERRNAERTSDLQVHQSHSPDLVDTTQPGMGITHVPPHNHLVGPVSSASESMGSESEGAGLCSPCSTTEAKSQRSNHQPSSSSSLPTATQESGQSVVLFPRSEVHSHSPHGETLGHSQENQIFTKHPRTTDRAASLGGEQLALSIQTATVSSHLNNTASSQMQQTLHQIQSIMLEQHQSSDIHIGTVSKYPTGPQVHPDALFSKKDSNLQTTLAEVVGENVNIKVEAIVISDEEQEEEKEAVREIVMEVDDFDDDSQQGELSRSQCTSAHQHGIPQLPNYSFPQSSSDAGPSSHIGIPSSTANQQSESAVYFQDFQDSADNFVEDVPTCNVCGKTFSCSYTLRRHAIVHTRERPYECRYCYRSYTQSGDLYRHIRKTHDHTLPAKRSKIDTTCIDTITLHLPPPPPPPPLS</sequence>
<dbReference type="GO" id="GO:0008270">
    <property type="term" value="F:zinc ion binding"/>
    <property type="evidence" value="ECO:0007669"/>
    <property type="project" value="UniProtKB-KW"/>
</dbReference>
<evidence type="ECO:0000256" key="6">
    <source>
        <dbReference type="ARBA" id="ARBA00023242"/>
    </source>
</evidence>
<evidence type="ECO:0000259" key="9">
    <source>
        <dbReference type="PROSITE" id="PS50097"/>
    </source>
</evidence>
<dbReference type="SUPFAM" id="SSF54695">
    <property type="entry name" value="POZ domain"/>
    <property type="match status" value="1"/>
</dbReference>
<protein>
    <submittedName>
        <fullName evidence="11">Zinc finger and BTB domain containing 3</fullName>
    </submittedName>
</protein>
<organism evidence="11 12">
    <name type="scientific">Neogobius melanostomus</name>
    <name type="common">round goby</name>
    <dbReference type="NCBI Taxonomy" id="47308"/>
    <lineage>
        <taxon>Eukaryota</taxon>
        <taxon>Metazoa</taxon>
        <taxon>Chordata</taxon>
        <taxon>Craniata</taxon>
        <taxon>Vertebrata</taxon>
        <taxon>Euteleostomi</taxon>
        <taxon>Actinopterygii</taxon>
        <taxon>Neopterygii</taxon>
        <taxon>Teleostei</taxon>
        <taxon>Neoteleostei</taxon>
        <taxon>Acanthomorphata</taxon>
        <taxon>Gobiaria</taxon>
        <taxon>Gobiiformes</taxon>
        <taxon>Gobioidei</taxon>
        <taxon>Gobiidae</taxon>
        <taxon>Benthophilinae</taxon>
        <taxon>Neogobiini</taxon>
        <taxon>Neogobius</taxon>
    </lineage>
</organism>
<proteinExistence type="predicted"/>
<dbReference type="InterPro" id="IPR036236">
    <property type="entry name" value="Znf_C2H2_sf"/>
</dbReference>
<dbReference type="Gene3D" id="3.30.710.10">
    <property type="entry name" value="Potassium Channel Kv1.1, Chain A"/>
    <property type="match status" value="1"/>
</dbReference>
<dbReference type="PANTHER" id="PTHR24394">
    <property type="entry name" value="ZINC FINGER PROTEIN"/>
    <property type="match status" value="1"/>
</dbReference>
<feature type="region of interest" description="Disordered" evidence="8">
    <location>
        <begin position="217"/>
        <end position="306"/>
    </location>
</feature>
<keyword evidence="3" id="KW-0677">Repeat</keyword>
<dbReference type="AlphaFoldDB" id="A0A8C6U690"/>
<evidence type="ECO:0000256" key="5">
    <source>
        <dbReference type="ARBA" id="ARBA00022833"/>
    </source>
</evidence>
<accession>A0A8C6U690</accession>
<evidence type="ECO:0000313" key="11">
    <source>
        <dbReference type="Ensembl" id="ENSNMLP00000031157.1"/>
    </source>
</evidence>
<evidence type="ECO:0000256" key="4">
    <source>
        <dbReference type="ARBA" id="ARBA00022771"/>
    </source>
</evidence>
<feature type="region of interest" description="Disordered" evidence="8">
    <location>
        <begin position="466"/>
        <end position="515"/>
    </location>
</feature>
<dbReference type="SMART" id="SM00355">
    <property type="entry name" value="ZnF_C2H2"/>
    <property type="match status" value="2"/>
</dbReference>
<feature type="compositionally biased region" description="Polar residues" evidence="8">
    <location>
        <begin position="471"/>
        <end position="483"/>
    </location>
</feature>
<evidence type="ECO:0000256" key="3">
    <source>
        <dbReference type="ARBA" id="ARBA00022737"/>
    </source>
</evidence>
<dbReference type="Pfam" id="PF00096">
    <property type="entry name" value="zf-C2H2"/>
    <property type="match status" value="2"/>
</dbReference>
<dbReference type="Gene3D" id="3.30.160.60">
    <property type="entry name" value="Classic Zinc Finger"/>
    <property type="match status" value="2"/>
</dbReference>
<feature type="compositionally biased region" description="Polar residues" evidence="8">
    <location>
        <begin position="277"/>
        <end position="306"/>
    </location>
</feature>
<dbReference type="SUPFAM" id="SSF57667">
    <property type="entry name" value="beta-beta-alpha zinc fingers"/>
    <property type="match status" value="1"/>
</dbReference>
<reference evidence="11" key="1">
    <citation type="submission" date="2025-08" db="UniProtKB">
        <authorList>
            <consortium name="Ensembl"/>
        </authorList>
    </citation>
    <scope>IDENTIFICATION</scope>
</reference>
<keyword evidence="2" id="KW-0479">Metal-binding</keyword>
<feature type="compositionally biased region" description="Low complexity" evidence="8">
    <location>
        <begin position="259"/>
        <end position="273"/>
    </location>
</feature>
<name>A0A8C6U690_9GOBI</name>
<feature type="domain" description="C2H2-type" evidence="10">
    <location>
        <begin position="540"/>
        <end position="567"/>
    </location>
</feature>
<dbReference type="InterPro" id="IPR013087">
    <property type="entry name" value="Znf_C2H2_type"/>
</dbReference>
<dbReference type="Ensembl" id="ENSNMLT00000034726.1">
    <property type="protein sequence ID" value="ENSNMLP00000031157.1"/>
    <property type="gene ID" value="ENSNMLG00000019598.1"/>
</dbReference>
<evidence type="ECO:0000313" key="12">
    <source>
        <dbReference type="Proteomes" id="UP000694523"/>
    </source>
</evidence>
<evidence type="ECO:0000259" key="10">
    <source>
        <dbReference type="PROSITE" id="PS50157"/>
    </source>
</evidence>
<dbReference type="FunFam" id="3.30.160.60:FF:000114">
    <property type="entry name" value="Zinc finger and BTB domain-containing protein 18"/>
    <property type="match status" value="1"/>
</dbReference>
<dbReference type="InterPro" id="IPR011333">
    <property type="entry name" value="SKP1/BTB/POZ_sf"/>
</dbReference>
<dbReference type="PROSITE" id="PS50097">
    <property type="entry name" value="BTB"/>
    <property type="match status" value="1"/>
</dbReference>
<evidence type="ECO:0000256" key="8">
    <source>
        <dbReference type="SAM" id="MobiDB-lite"/>
    </source>
</evidence>
<dbReference type="FunFam" id="3.30.160.60:FF:000892">
    <property type="entry name" value="zinc finger and BTB domain-containing protein 3"/>
    <property type="match status" value="1"/>
</dbReference>
<keyword evidence="4 7" id="KW-0863">Zinc-finger</keyword>
<comment type="subcellular location">
    <subcellularLocation>
        <location evidence="1">Nucleus</location>
    </subcellularLocation>
</comment>
<dbReference type="SMART" id="SM00225">
    <property type="entry name" value="BTB"/>
    <property type="match status" value="1"/>
</dbReference>
<dbReference type="GO" id="GO:0000981">
    <property type="term" value="F:DNA-binding transcription factor activity, RNA polymerase II-specific"/>
    <property type="evidence" value="ECO:0007669"/>
    <property type="project" value="TreeGrafter"/>
</dbReference>
<keyword evidence="6" id="KW-0539">Nucleus</keyword>
<keyword evidence="5" id="KW-0862">Zinc</keyword>
<dbReference type="GO" id="GO:0005634">
    <property type="term" value="C:nucleus"/>
    <property type="evidence" value="ECO:0007669"/>
    <property type="project" value="UniProtKB-SubCell"/>
</dbReference>
<dbReference type="PANTHER" id="PTHR24394:SF19">
    <property type="entry name" value="ZINC FINGER AND BTB DOMAIN-CONTAINING PROTEIN 3"/>
    <property type="match status" value="1"/>
</dbReference>
<feature type="compositionally biased region" description="Polar residues" evidence="8">
    <location>
        <begin position="224"/>
        <end position="241"/>
    </location>
</feature>
<evidence type="ECO:0000256" key="2">
    <source>
        <dbReference type="ARBA" id="ARBA00022723"/>
    </source>
</evidence>
<dbReference type="Proteomes" id="UP000694523">
    <property type="component" value="Unplaced"/>
</dbReference>
<keyword evidence="12" id="KW-1185">Reference proteome</keyword>
<evidence type="ECO:0000256" key="1">
    <source>
        <dbReference type="ARBA" id="ARBA00004123"/>
    </source>
</evidence>
<dbReference type="InterPro" id="IPR000210">
    <property type="entry name" value="BTB/POZ_dom"/>
</dbReference>
<evidence type="ECO:0000256" key="7">
    <source>
        <dbReference type="PROSITE-ProRule" id="PRU00042"/>
    </source>
</evidence>